<name>U6N792_9EIME</name>
<keyword evidence="3" id="KW-1185">Reference proteome</keyword>
<evidence type="ECO:0000313" key="3">
    <source>
        <dbReference type="Proteomes" id="UP000030754"/>
    </source>
</evidence>
<feature type="region of interest" description="Disordered" evidence="1">
    <location>
        <begin position="68"/>
        <end position="92"/>
    </location>
</feature>
<dbReference type="EMBL" id="HG725993">
    <property type="protein sequence ID" value="CDJ70525.1"/>
    <property type="molecule type" value="Genomic_DNA"/>
</dbReference>
<organism evidence="2 3">
    <name type="scientific">Eimeria necatrix</name>
    <dbReference type="NCBI Taxonomy" id="51315"/>
    <lineage>
        <taxon>Eukaryota</taxon>
        <taxon>Sar</taxon>
        <taxon>Alveolata</taxon>
        <taxon>Apicomplexa</taxon>
        <taxon>Conoidasida</taxon>
        <taxon>Coccidia</taxon>
        <taxon>Eucoccidiorida</taxon>
        <taxon>Eimeriorina</taxon>
        <taxon>Eimeriidae</taxon>
        <taxon>Eimeria</taxon>
    </lineage>
</organism>
<dbReference type="OrthoDB" id="347166at2759"/>
<feature type="compositionally biased region" description="Basic and acidic residues" evidence="1">
    <location>
        <begin position="1"/>
        <end position="10"/>
    </location>
</feature>
<protein>
    <submittedName>
        <fullName evidence="2">Uncharacterized protein</fullName>
    </submittedName>
</protein>
<feature type="region of interest" description="Disordered" evidence="1">
    <location>
        <begin position="1"/>
        <end position="22"/>
    </location>
</feature>
<reference evidence="2" key="1">
    <citation type="submission" date="2013-10" db="EMBL/GenBank/DDBJ databases">
        <title>Genomic analysis of the causative agents of coccidiosis in chickens.</title>
        <authorList>
            <person name="Reid A.J."/>
            <person name="Blake D."/>
            <person name="Billington K."/>
            <person name="Browne H."/>
            <person name="Dunn M."/>
            <person name="Hung S."/>
            <person name="Kawahara F."/>
            <person name="Miranda-Saavedra D."/>
            <person name="Mourier T."/>
            <person name="Nagra H."/>
            <person name="Otto T.D."/>
            <person name="Rawlings N."/>
            <person name="Sanchez A."/>
            <person name="Sanders M."/>
            <person name="Subramaniam C."/>
            <person name="Tay Y."/>
            <person name="Dear P."/>
            <person name="Doerig C."/>
            <person name="Gruber A."/>
            <person name="Parkinson J."/>
            <person name="Shirley M."/>
            <person name="Wan K.L."/>
            <person name="Berriman M."/>
            <person name="Tomley F."/>
            <person name="Pain A."/>
        </authorList>
    </citation>
    <scope>NUCLEOTIDE SEQUENCE [LARGE SCALE GENOMIC DNA]</scope>
    <source>
        <strain evidence="2">Houghton</strain>
    </source>
</reference>
<dbReference type="Proteomes" id="UP000030754">
    <property type="component" value="Unassembled WGS sequence"/>
</dbReference>
<proteinExistence type="predicted"/>
<dbReference type="RefSeq" id="XP_013438991.1">
    <property type="nucleotide sequence ID" value="XM_013583537.1"/>
</dbReference>
<sequence>MHARCSREFPEFGPWAFASSPDDTKQQQADLRLFINMCLYLLKLLGCAIPPLDPEDLQAACKAIAGHGTKRQQGPVGGPQGASKLHKGCGNSGNVYKVQIVQHEV</sequence>
<evidence type="ECO:0000313" key="2">
    <source>
        <dbReference type="EMBL" id="CDJ70525.1"/>
    </source>
</evidence>
<gene>
    <name evidence="2" type="ORF">ENH_00085030</name>
</gene>
<evidence type="ECO:0000256" key="1">
    <source>
        <dbReference type="SAM" id="MobiDB-lite"/>
    </source>
</evidence>
<dbReference type="AlphaFoldDB" id="U6N792"/>
<reference evidence="2" key="2">
    <citation type="submission" date="2013-10" db="EMBL/GenBank/DDBJ databases">
        <authorList>
            <person name="Aslett M."/>
        </authorList>
    </citation>
    <scope>NUCLEOTIDE SEQUENCE [LARGE SCALE GENOMIC DNA]</scope>
    <source>
        <strain evidence="2">Houghton</strain>
    </source>
</reference>
<dbReference type="VEuPathDB" id="ToxoDB:ENH_00085030"/>
<dbReference type="GeneID" id="25478630"/>
<accession>U6N792</accession>